<protein>
    <submittedName>
        <fullName evidence="2">Uncharacterized protein</fullName>
    </submittedName>
</protein>
<name>A0AAV7PLA4_PLEWA</name>
<feature type="compositionally biased region" description="Basic and acidic residues" evidence="1">
    <location>
        <begin position="1"/>
        <end position="24"/>
    </location>
</feature>
<feature type="region of interest" description="Disordered" evidence="1">
    <location>
        <begin position="1"/>
        <end position="29"/>
    </location>
</feature>
<reference evidence="2" key="1">
    <citation type="journal article" date="2022" name="bioRxiv">
        <title>Sequencing and chromosome-scale assembly of the giantPleurodeles waltlgenome.</title>
        <authorList>
            <person name="Brown T."/>
            <person name="Elewa A."/>
            <person name="Iarovenko S."/>
            <person name="Subramanian E."/>
            <person name="Araus A.J."/>
            <person name="Petzold A."/>
            <person name="Susuki M."/>
            <person name="Suzuki K.-i.T."/>
            <person name="Hayashi T."/>
            <person name="Toyoda A."/>
            <person name="Oliveira C."/>
            <person name="Osipova E."/>
            <person name="Leigh N.D."/>
            <person name="Simon A."/>
            <person name="Yun M.H."/>
        </authorList>
    </citation>
    <scope>NUCLEOTIDE SEQUENCE</scope>
    <source>
        <strain evidence="2">20211129_DDA</strain>
        <tissue evidence="2">Liver</tissue>
    </source>
</reference>
<dbReference type="EMBL" id="JANPWB010000011">
    <property type="protein sequence ID" value="KAJ1128004.1"/>
    <property type="molecule type" value="Genomic_DNA"/>
</dbReference>
<comment type="caution">
    <text evidence="2">The sequence shown here is derived from an EMBL/GenBank/DDBJ whole genome shotgun (WGS) entry which is preliminary data.</text>
</comment>
<evidence type="ECO:0000313" key="3">
    <source>
        <dbReference type="Proteomes" id="UP001066276"/>
    </source>
</evidence>
<sequence length="67" mass="7669">MRCPERKKTLSRHIKGEKDSRPEVSAEPQLSLPFNGRVLSKARPLEAEKLPQPRVSALNQKRVPRPE</sequence>
<feature type="region of interest" description="Disordered" evidence="1">
    <location>
        <begin position="43"/>
        <end position="67"/>
    </location>
</feature>
<dbReference type="Proteomes" id="UP001066276">
    <property type="component" value="Chromosome 7"/>
</dbReference>
<organism evidence="2 3">
    <name type="scientific">Pleurodeles waltl</name>
    <name type="common">Iberian ribbed newt</name>
    <dbReference type="NCBI Taxonomy" id="8319"/>
    <lineage>
        <taxon>Eukaryota</taxon>
        <taxon>Metazoa</taxon>
        <taxon>Chordata</taxon>
        <taxon>Craniata</taxon>
        <taxon>Vertebrata</taxon>
        <taxon>Euteleostomi</taxon>
        <taxon>Amphibia</taxon>
        <taxon>Batrachia</taxon>
        <taxon>Caudata</taxon>
        <taxon>Salamandroidea</taxon>
        <taxon>Salamandridae</taxon>
        <taxon>Pleurodelinae</taxon>
        <taxon>Pleurodeles</taxon>
    </lineage>
</organism>
<gene>
    <name evidence="2" type="ORF">NDU88_006397</name>
</gene>
<dbReference type="AlphaFoldDB" id="A0AAV7PLA4"/>
<evidence type="ECO:0000256" key="1">
    <source>
        <dbReference type="SAM" id="MobiDB-lite"/>
    </source>
</evidence>
<evidence type="ECO:0000313" key="2">
    <source>
        <dbReference type="EMBL" id="KAJ1128004.1"/>
    </source>
</evidence>
<accession>A0AAV7PLA4</accession>
<proteinExistence type="predicted"/>
<keyword evidence="3" id="KW-1185">Reference proteome</keyword>